<dbReference type="SUPFAM" id="SSF50249">
    <property type="entry name" value="Nucleic acid-binding proteins"/>
    <property type="match status" value="2"/>
</dbReference>
<dbReference type="CDD" id="cd04480">
    <property type="entry name" value="RPA1_DBD_A_like"/>
    <property type="match status" value="1"/>
</dbReference>
<dbReference type="InterPro" id="IPR012340">
    <property type="entry name" value="NA-bd_OB-fold"/>
</dbReference>
<protein>
    <recommendedName>
        <fullName evidence="1">Replication protein A 70 kDa DNA-binding subunit B/D first OB fold domain-containing protein</fullName>
    </recommendedName>
</protein>
<sequence>MASKPIHPLLKINPSSECRRVLVRVISLYKMPVYNDEKMTNSIEMIFMDEHETTIHVTVRKTLVGTFEKKIKEGSVYVFAYFSVGNRSGYYRTSRHDFRLNFQARTTVTETRCDKIPLYGIRLVAFPEILHADSNYPYLVDTMGILTATGNERDILRESKRTKMIVITLEAEGQRLDVTLFGEYVDLLKGFFRQAPLEHAVIVIQYAKVKMFQDRKLQKIWVTFGSLENLLNFSIENSDQLLFRWRNPLRSWPIEVSA</sequence>
<proteinExistence type="predicted"/>
<dbReference type="Pfam" id="PF02721">
    <property type="entry name" value="DUF223"/>
    <property type="match status" value="1"/>
</dbReference>
<feature type="domain" description="Replication protein A 70 kDa DNA-binding subunit B/D first OB fold" evidence="1">
    <location>
        <begin position="7"/>
        <end position="110"/>
    </location>
</feature>
<accession>A0A484LC46</accession>
<evidence type="ECO:0000313" key="2">
    <source>
        <dbReference type="EMBL" id="VFQ73699.1"/>
    </source>
</evidence>
<dbReference type="InterPro" id="IPR003871">
    <property type="entry name" value="RFA1B/D_OB_1st"/>
</dbReference>
<evidence type="ECO:0000259" key="1">
    <source>
        <dbReference type="Pfam" id="PF02721"/>
    </source>
</evidence>
<dbReference type="AlphaFoldDB" id="A0A484LC46"/>
<gene>
    <name evidence="2" type="ORF">CCAM_LOCUS15475</name>
</gene>
<dbReference type="EMBL" id="OOIL02001249">
    <property type="protein sequence ID" value="VFQ73699.1"/>
    <property type="molecule type" value="Genomic_DNA"/>
</dbReference>
<reference evidence="2 3" key="1">
    <citation type="submission" date="2018-04" db="EMBL/GenBank/DDBJ databases">
        <authorList>
            <person name="Vogel A."/>
        </authorList>
    </citation>
    <scope>NUCLEOTIDE SEQUENCE [LARGE SCALE GENOMIC DNA]</scope>
</reference>
<evidence type="ECO:0000313" key="3">
    <source>
        <dbReference type="Proteomes" id="UP000595140"/>
    </source>
</evidence>
<dbReference type="PANTHER" id="PTHR47165:SF4">
    <property type="entry name" value="OS03G0429900 PROTEIN"/>
    <property type="match status" value="1"/>
</dbReference>
<organism evidence="2 3">
    <name type="scientific">Cuscuta campestris</name>
    <dbReference type="NCBI Taxonomy" id="132261"/>
    <lineage>
        <taxon>Eukaryota</taxon>
        <taxon>Viridiplantae</taxon>
        <taxon>Streptophyta</taxon>
        <taxon>Embryophyta</taxon>
        <taxon>Tracheophyta</taxon>
        <taxon>Spermatophyta</taxon>
        <taxon>Magnoliopsida</taxon>
        <taxon>eudicotyledons</taxon>
        <taxon>Gunneridae</taxon>
        <taxon>Pentapetalae</taxon>
        <taxon>asterids</taxon>
        <taxon>lamiids</taxon>
        <taxon>Solanales</taxon>
        <taxon>Convolvulaceae</taxon>
        <taxon>Cuscuteae</taxon>
        <taxon>Cuscuta</taxon>
        <taxon>Cuscuta subgen. Grammica</taxon>
        <taxon>Cuscuta sect. Cleistogrammica</taxon>
    </lineage>
</organism>
<keyword evidence="3" id="KW-1185">Reference proteome</keyword>
<dbReference type="PANTHER" id="PTHR47165">
    <property type="entry name" value="OS03G0429900 PROTEIN"/>
    <property type="match status" value="1"/>
</dbReference>
<dbReference type="Gene3D" id="2.40.50.140">
    <property type="entry name" value="Nucleic acid-binding proteins"/>
    <property type="match status" value="2"/>
</dbReference>
<dbReference type="Proteomes" id="UP000595140">
    <property type="component" value="Unassembled WGS sequence"/>
</dbReference>
<name>A0A484LC46_9ASTE</name>
<dbReference type="OrthoDB" id="1935380at2759"/>